<feature type="region of interest" description="Disordered" evidence="1">
    <location>
        <begin position="1"/>
        <end position="49"/>
    </location>
</feature>
<evidence type="ECO:0000313" key="3">
    <source>
        <dbReference type="Proteomes" id="UP001276659"/>
    </source>
</evidence>
<comment type="caution">
    <text evidence="2">The sequence shown here is derived from an EMBL/GenBank/DDBJ whole genome shotgun (WGS) entry which is preliminary data.</text>
</comment>
<protein>
    <submittedName>
        <fullName evidence="2">Uncharacterized protein</fullName>
    </submittedName>
</protein>
<feature type="compositionally biased region" description="Polar residues" evidence="1">
    <location>
        <begin position="1"/>
        <end position="16"/>
    </location>
</feature>
<feature type="compositionally biased region" description="Polar residues" evidence="1">
    <location>
        <begin position="28"/>
        <end position="47"/>
    </location>
</feature>
<dbReference type="AlphaFoldDB" id="A0AAE0DIH8"/>
<dbReference type="Proteomes" id="UP001276659">
    <property type="component" value="Unassembled WGS sequence"/>
</dbReference>
<dbReference type="Pfam" id="PF11272">
    <property type="entry name" value="DUF3072"/>
    <property type="match status" value="2"/>
</dbReference>
<sequence length="128" mass="13620">MASQLDNPSQWTTGNDAPTDKQKAFINTLASQKGASDVDPSSMNKSEASAKINELKNAETQILEASDSVDKPIQNPDSWSTGDDPASGKQTGYIAAMAREVGEKVPTEGMGKTDASKKIEELKEKTGM</sequence>
<dbReference type="EMBL" id="JASNWA010000008">
    <property type="protein sequence ID" value="KAK3170904.1"/>
    <property type="molecule type" value="Genomic_DNA"/>
</dbReference>
<dbReference type="InterPro" id="IPR021425">
    <property type="entry name" value="DUF3072"/>
</dbReference>
<accession>A0AAE0DIH8</accession>
<feature type="compositionally biased region" description="Basic and acidic residues" evidence="1">
    <location>
        <begin position="114"/>
        <end position="128"/>
    </location>
</feature>
<reference evidence="2" key="1">
    <citation type="submission" date="2022-11" db="EMBL/GenBank/DDBJ databases">
        <title>Chromosomal genome sequence assembly and mating type (MAT) locus characterization of the leprose asexual lichenized fungus Lepraria neglecta (Nyl.) Erichsen.</title>
        <authorList>
            <person name="Allen J.L."/>
            <person name="Pfeffer B."/>
        </authorList>
    </citation>
    <scope>NUCLEOTIDE SEQUENCE</scope>
    <source>
        <strain evidence="2">Allen 5258</strain>
    </source>
</reference>
<gene>
    <name evidence="2" type="ORF">OEA41_002988</name>
</gene>
<feature type="region of interest" description="Disordered" evidence="1">
    <location>
        <begin position="63"/>
        <end position="128"/>
    </location>
</feature>
<evidence type="ECO:0000313" key="2">
    <source>
        <dbReference type="EMBL" id="KAK3170904.1"/>
    </source>
</evidence>
<organism evidence="2 3">
    <name type="scientific">Lepraria neglecta</name>
    <dbReference type="NCBI Taxonomy" id="209136"/>
    <lineage>
        <taxon>Eukaryota</taxon>
        <taxon>Fungi</taxon>
        <taxon>Dikarya</taxon>
        <taxon>Ascomycota</taxon>
        <taxon>Pezizomycotina</taxon>
        <taxon>Lecanoromycetes</taxon>
        <taxon>OSLEUM clade</taxon>
        <taxon>Lecanoromycetidae</taxon>
        <taxon>Lecanorales</taxon>
        <taxon>Lecanorineae</taxon>
        <taxon>Stereocaulaceae</taxon>
        <taxon>Lepraria</taxon>
    </lineage>
</organism>
<name>A0AAE0DIH8_9LECA</name>
<proteinExistence type="predicted"/>
<evidence type="ECO:0000256" key="1">
    <source>
        <dbReference type="SAM" id="MobiDB-lite"/>
    </source>
</evidence>
<keyword evidence="3" id="KW-1185">Reference proteome</keyword>